<feature type="transmembrane region" description="Helical" evidence="1">
    <location>
        <begin position="61"/>
        <end position="83"/>
    </location>
</feature>
<dbReference type="Proteomes" id="UP000005087">
    <property type="component" value="Chromosome"/>
</dbReference>
<feature type="transmembrane region" description="Helical" evidence="1">
    <location>
        <begin position="90"/>
        <end position="110"/>
    </location>
</feature>
<reference evidence="3" key="2">
    <citation type="submission" date="2012-01" db="EMBL/GenBank/DDBJ databases">
        <title>Noncontiguous Finished sequence of chromosome of Saccharomonospora glauca K62.</title>
        <authorList>
            <consortium name="US DOE Joint Genome Institute"/>
            <person name="Lucas S."/>
            <person name="Han J."/>
            <person name="Lapidus A."/>
            <person name="Cheng J.-F."/>
            <person name="Goodwin L."/>
            <person name="Pitluck S."/>
            <person name="Peters L."/>
            <person name="Mikhailova N."/>
            <person name="Held B."/>
            <person name="Detter J.C."/>
            <person name="Han C."/>
            <person name="Tapia R."/>
            <person name="Land M."/>
            <person name="Hauser L."/>
            <person name="Kyrpides N."/>
            <person name="Ivanova N."/>
            <person name="Pagani I."/>
            <person name="Brambilla E.-M."/>
            <person name="Klenk H.-P."/>
            <person name="Woyke T."/>
        </authorList>
    </citation>
    <scope>NUCLEOTIDE SEQUENCE [LARGE SCALE GENOMIC DNA]</scope>
    <source>
        <strain evidence="3">K62</strain>
    </source>
</reference>
<proteinExistence type="predicted"/>
<protein>
    <recommendedName>
        <fullName evidence="4">DUF998 domain-containing protein</fullName>
    </recommendedName>
</protein>
<dbReference type="InterPro" id="IPR009339">
    <property type="entry name" value="DUF998"/>
</dbReference>
<keyword evidence="1" id="KW-1133">Transmembrane helix</keyword>
<accession>I1D1J0</accession>
<keyword evidence="1" id="KW-0812">Transmembrane</keyword>
<dbReference type="eggNOG" id="ENOG5033ZN1">
    <property type="taxonomic scope" value="Bacteria"/>
</dbReference>
<keyword evidence="1" id="KW-0472">Membrane</keyword>
<dbReference type="HOGENOM" id="CLU_093862_0_0_11"/>
<keyword evidence="3" id="KW-1185">Reference proteome</keyword>
<feature type="transmembrane region" description="Helical" evidence="1">
    <location>
        <begin position="161"/>
        <end position="183"/>
    </location>
</feature>
<evidence type="ECO:0000256" key="1">
    <source>
        <dbReference type="SAM" id="Phobius"/>
    </source>
</evidence>
<sequence>MTSGRRATGTFARSSVMALVSVVALVGGVAVMGLLHLVPSSAGIDPVRRTISEYAHGPDKWLFDTAVLLVALGSAGVFVVVAGRAPARRVPASTVFGGLWVLGLVAVVVFPKTDWSVGPSVAGTIHRYASVVAFLCLPFAVWSAANVVFGAASRPRVVTRLLALVSWAWLGVILTAVAVMLAGGEPWWRSIPLGLVERLLAGTEVAAVLSLAPGLLRADDLTPEKGDPLVRY</sequence>
<feature type="transmembrane region" description="Helical" evidence="1">
    <location>
        <begin position="130"/>
        <end position="149"/>
    </location>
</feature>
<dbReference type="AlphaFoldDB" id="I1D1J0"/>
<organism evidence="2 3">
    <name type="scientific">Saccharomonospora glauca K62</name>
    <dbReference type="NCBI Taxonomy" id="928724"/>
    <lineage>
        <taxon>Bacteria</taxon>
        <taxon>Bacillati</taxon>
        <taxon>Actinomycetota</taxon>
        <taxon>Actinomycetes</taxon>
        <taxon>Pseudonocardiales</taxon>
        <taxon>Pseudonocardiaceae</taxon>
        <taxon>Saccharomonospora</taxon>
    </lineage>
</organism>
<dbReference type="STRING" id="928724.SacglDRAFT_01904"/>
<dbReference type="EMBL" id="CM001484">
    <property type="protein sequence ID" value="EIE98814.1"/>
    <property type="molecule type" value="Genomic_DNA"/>
</dbReference>
<evidence type="ECO:0008006" key="4">
    <source>
        <dbReference type="Google" id="ProtNLM"/>
    </source>
</evidence>
<dbReference type="OrthoDB" id="3392476at2"/>
<evidence type="ECO:0000313" key="3">
    <source>
        <dbReference type="Proteomes" id="UP000005087"/>
    </source>
</evidence>
<gene>
    <name evidence="2" type="ORF">SacglDRAFT_01904</name>
</gene>
<evidence type="ECO:0000313" key="2">
    <source>
        <dbReference type="EMBL" id="EIE98814.1"/>
    </source>
</evidence>
<name>I1D1J0_9PSEU</name>
<feature type="transmembrane region" description="Helical" evidence="1">
    <location>
        <begin position="16"/>
        <end position="38"/>
    </location>
</feature>
<reference evidence="2 3" key="1">
    <citation type="submission" date="2011-09" db="EMBL/GenBank/DDBJ databases">
        <authorList>
            <consortium name="US DOE Joint Genome Institute (JGI-PGF)"/>
            <person name="Lucas S."/>
            <person name="Han J."/>
            <person name="Lapidus A."/>
            <person name="Cheng J.-F."/>
            <person name="Goodwin L."/>
            <person name="Pitluck S."/>
            <person name="Peters L."/>
            <person name="Land M.L."/>
            <person name="Hauser L."/>
            <person name="Brambilla E."/>
            <person name="Klenk H.-P."/>
            <person name="Woyke T.J."/>
        </authorList>
    </citation>
    <scope>NUCLEOTIDE SEQUENCE [LARGE SCALE GENOMIC DNA]</scope>
    <source>
        <strain evidence="2 3">K62</strain>
    </source>
</reference>
<dbReference type="Pfam" id="PF06197">
    <property type="entry name" value="DUF998"/>
    <property type="match status" value="1"/>
</dbReference>